<dbReference type="EMBL" id="MK072388">
    <property type="protein sequence ID" value="AYV83361.1"/>
    <property type="molecule type" value="Genomic_DNA"/>
</dbReference>
<proteinExistence type="predicted"/>
<protein>
    <submittedName>
        <fullName evidence="2">Uncharacterized protein</fullName>
    </submittedName>
</protein>
<reference evidence="2" key="1">
    <citation type="submission" date="2018-10" db="EMBL/GenBank/DDBJ databases">
        <title>Hidden diversity of soil giant viruses.</title>
        <authorList>
            <person name="Schulz F."/>
            <person name="Alteio L."/>
            <person name="Goudeau D."/>
            <person name="Ryan E.M."/>
            <person name="Malmstrom R.R."/>
            <person name="Blanchard J."/>
            <person name="Woyke T."/>
        </authorList>
    </citation>
    <scope>NUCLEOTIDE SEQUENCE</scope>
    <source>
        <strain evidence="2">HYV1</strain>
    </source>
</reference>
<keyword evidence="1" id="KW-0472">Membrane</keyword>
<feature type="transmembrane region" description="Helical" evidence="1">
    <location>
        <begin position="54"/>
        <end position="71"/>
    </location>
</feature>
<name>A0A3G5AAU9_9VIRU</name>
<accession>A0A3G5AAU9</accession>
<evidence type="ECO:0000313" key="2">
    <source>
        <dbReference type="EMBL" id="AYV83361.1"/>
    </source>
</evidence>
<sequence>MLPGRLAALSRNALSTGGKRAVRPITPINPFNNRLSKRHMSPDMFSWTEKDTKFFIGLGCVTGAVIIGGTIKQMADASKKKDEEAAKAIRLNELIEKETRLEKIEKELAAAQKQRKIK</sequence>
<keyword evidence="1" id="KW-0812">Transmembrane</keyword>
<evidence type="ECO:0000256" key="1">
    <source>
        <dbReference type="SAM" id="Phobius"/>
    </source>
</evidence>
<gene>
    <name evidence="2" type="ORF">Hyperionvirus6_42</name>
</gene>
<keyword evidence="1" id="KW-1133">Transmembrane helix</keyword>
<organism evidence="2">
    <name type="scientific">Hyperionvirus sp</name>
    <dbReference type="NCBI Taxonomy" id="2487770"/>
    <lineage>
        <taxon>Viruses</taxon>
        <taxon>Varidnaviria</taxon>
        <taxon>Bamfordvirae</taxon>
        <taxon>Nucleocytoviricota</taxon>
        <taxon>Megaviricetes</taxon>
        <taxon>Imitervirales</taxon>
        <taxon>Mimiviridae</taxon>
        <taxon>Klosneuvirinae</taxon>
    </lineage>
</organism>